<dbReference type="EMBL" id="CP007142">
    <property type="protein sequence ID" value="AJQ92588.1"/>
    <property type="molecule type" value="Genomic_DNA"/>
</dbReference>
<keyword evidence="10" id="KW-0175">Coiled coil</keyword>
<gene>
    <name evidence="13" type="ORF">YC6258_00538</name>
</gene>
<keyword evidence="4 9" id="KW-1003">Cell membrane</keyword>
<evidence type="ECO:0000256" key="8">
    <source>
        <dbReference type="ARBA" id="ARBA00023136"/>
    </source>
</evidence>
<feature type="domain" description="CyaD-like alpha-helical hairpin" evidence="11">
    <location>
        <begin position="117"/>
        <end position="275"/>
    </location>
</feature>
<evidence type="ECO:0000256" key="1">
    <source>
        <dbReference type="ARBA" id="ARBA00004377"/>
    </source>
</evidence>
<keyword evidence="8 9" id="KW-0472">Membrane</keyword>
<dbReference type="HOGENOM" id="CLU_023976_0_1_6"/>
<keyword evidence="3 9" id="KW-0813">Transport</keyword>
<dbReference type="AlphaFoldDB" id="A0A0C5VGT5"/>
<evidence type="ECO:0000313" key="14">
    <source>
        <dbReference type="Proteomes" id="UP000032266"/>
    </source>
</evidence>
<keyword evidence="14" id="KW-1185">Reference proteome</keyword>
<dbReference type="GO" id="GO:0009306">
    <property type="term" value="P:protein secretion"/>
    <property type="evidence" value="ECO:0007669"/>
    <property type="project" value="InterPro"/>
</dbReference>
<dbReference type="RefSeq" id="WP_044615617.1">
    <property type="nucleotide sequence ID" value="NZ_CP007142.1"/>
</dbReference>
<accession>A0A0C5VGT5</accession>
<evidence type="ECO:0000256" key="3">
    <source>
        <dbReference type="ARBA" id="ARBA00022448"/>
    </source>
</evidence>
<name>A0A0C5VGT5_9GAMM</name>
<evidence type="ECO:0000256" key="5">
    <source>
        <dbReference type="ARBA" id="ARBA00022519"/>
    </source>
</evidence>
<dbReference type="KEGG" id="gsn:YC6258_00538"/>
<dbReference type="GO" id="GO:0005886">
    <property type="term" value="C:plasma membrane"/>
    <property type="evidence" value="ECO:0007669"/>
    <property type="project" value="UniProtKB-SubCell"/>
</dbReference>
<dbReference type="OrthoDB" id="9775513at2"/>
<dbReference type="NCBIfam" id="TIGR01843">
    <property type="entry name" value="type_I_hlyD"/>
    <property type="match status" value="1"/>
</dbReference>
<dbReference type="SUPFAM" id="SSF111369">
    <property type="entry name" value="HlyD-like secretion proteins"/>
    <property type="match status" value="1"/>
</dbReference>
<proteinExistence type="inferred from homology"/>
<evidence type="ECO:0000256" key="6">
    <source>
        <dbReference type="ARBA" id="ARBA00022692"/>
    </source>
</evidence>
<evidence type="ECO:0000256" key="10">
    <source>
        <dbReference type="SAM" id="Coils"/>
    </source>
</evidence>
<keyword evidence="5 9" id="KW-0997">Cell inner membrane</keyword>
<evidence type="ECO:0000256" key="4">
    <source>
        <dbReference type="ARBA" id="ARBA00022475"/>
    </source>
</evidence>
<dbReference type="PANTHER" id="PTHR30386">
    <property type="entry name" value="MEMBRANE FUSION SUBUNIT OF EMRAB-TOLC MULTIDRUG EFFLUX PUMP"/>
    <property type="match status" value="1"/>
</dbReference>
<evidence type="ECO:0000259" key="12">
    <source>
        <dbReference type="Pfam" id="PF26002"/>
    </source>
</evidence>
<dbReference type="PANTHER" id="PTHR30386:SF27">
    <property type="entry name" value="MEMBRANE FUSION PROTEIN (MFP) FAMILY PROTEIN"/>
    <property type="match status" value="1"/>
</dbReference>
<keyword evidence="6 9" id="KW-0812">Transmembrane</keyword>
<dbReference type="Pfam" id="PF25988">
    <property type="entry name" value="HH_CyaD"/>
    <property type="match status" value="1"/>
</dbReference>
<evidence type="ECO:0000256" key="7">
    <source>
        <dbReference type="ARBA" id="ARBA00022989"/>
    </source>
</evidence>
<dbReference type="Proteomes" id="UP000032266">
    <property type="component" value="Chromosome"/>
</dbReference>
<keyword evidence="7 9" id="KW-1133">Transmembrane helix</keyword>
<evidence type="ECO:0000313" key="13">
    <source>
        <dbReference type="EMBL" id="AJQ92588.1"/>
    </source>
</evidence>
<dbReference type="STRING" id="1445510.YC6258_00538"/>
<dbReference type="InterPro" id="IPR050739">
    <property type="entry name" value="MFP"/>
</dbReference>
<dbReference type="Gene3D" id="2.40.30.170">
    <property type="match status" value="1"/>
</dbReference>
<dbReference type="InterPro" id="IPR006144">
    <property type="entry name" value="Secretion_HlyD_CS"/>
</dbReference>
<sequence length="471" mass="53176">MNQLTQLREAWRRSNDQSSNNDNQNTIAAFLPAALEIQETPPHPKARWLARVLLVLFVLAVVWAFFGQVNIVASAEGKIIPSARVKQIQPLEKGVVKAILVSEGNHVEQGQALVELDPALTLADAQRLQAELHNLQIRRVSDQALLQLLQQPEAEQKLIIVPPISFDPAMNVTAEEQALQSQLLQQQWQQYRAQMNVLSSTLAKVRAQQAATREVVSKLQQTLPIVTKQAENMKMLMDKDLISEINYLQVEQERIEQFQDLAAEQQNMAQLQAAAAEVREQINLYYAQISTSLLSEITSLHQQQTSTREELNKALDLNDKRILYAPVSGQVQELSINTVGGVVTEAQQLMLIVPDEQILEAEVFLSNQDIGFVHEGMPAEVKIHTFPFTRYGVINAEVINISDDAIIDEQRGLIFSMLLRMESNHIRVEGKDVNLIPGMEITAEVQTGYRRVIEFFLTPLLKHRQEALRER</sequence>
<dbReference type="InterPro" id="IPR059040">
    <property type="entry name" value="HH_CyaD-like"/>
</dbReference>
<dbReference type="Pfam" id="PF26002">
    <property type="entry name" value="Beta-barrel_AprE"/>
    <property type="match status" value="1"/>
</dbReference>
<evidence type="ECO:0000259" key="11">
    <source>
        <dbReference type="Pfam" id="PF25988"/>
    </source>
</evidence>
<feature type="domain" description="AprE-like beta-barrel" evidence="12">
    <location>
        <begin position="360"/>
        <end position="448"/>
    </location>
</feature>
<protein>
    <recommendedName>
        <fullName evidence="9">Membrane fusion protein (MFP) family protein</fullName>
    </recommendedName>
</protein>
<evidence type="ECO:0000256" key="9">
    <source>
        <dbReference type="RuleBase" id="RU365093"/>
    </source>
</evidence>
<dbReference type="Gene3D" id="2.40.50.100">
    <property type="match status" value="1"/>
</dbReference>
<feature type="coiled-coil region" evidence="10">
    <location>
        <begin position="248"/>
        <end position="288"/>
    </location>
</feature>
<dbReference type="PRINTS" id="PR01490">
    <property type="entry name" value="RTXTOXIND"/>
</dbReference>
<dbReference type="PROSITE" id="PS00543">
    <property type="entry name" value="HLYD_FAMILY"/>
    <property type="match status" value="1"/>
</dbReference>
<dbReference type="InterPro" id="IPR010129">
    <property type="entry name" value="T1SS_HlyD"/>
</dbReference>
<organism evidence="13 14">
    <name type="scientific">Gynuella sunshinyii YC6258</name>
    <dbReference type="NCBI Taxonomy" id="1445510"/>
    <lineage>
        <taxon>Bacteria</taxon>
        <taxon>Pseudomonadati</taxon>
        <taxon>Pseudomonadota</taxon>
        <taxon>Gammaproteobacteria</taxon>
        <taxon>Oceanospirillales</taxon>
        <taxon>Saccharospirillaceae</taxon>
        <taxon>Gynuella</taxon>
    </lineage>
</organism>
<dbReference type="PATRIC" id="fig|1445510.3.peg.525"/>
<comment type="similarity">
    <text evidence="2 9">Belongs to the membrane fusion protein (MFP) (TC 8.A.1) family.</text>
</comment>
<comment type="subcellular location">
    <subcellularLocation>
        <location evidence="1 9">Cell inner membrane</location>
        <topology evidence="1 9">Single-pass membrane protein</topology>
    </subcellularLocation>
</comment>
<reference evidence="13 14" key="1">
    <citation type="submission" date="2014-01" db="EMBL/GenBank/DDBJ databases">
        <title>Full genme sequencing of cellulolytic bacterium Gynuella sunshinyii YC6258T gen. nov., sp. nov.</title>
        <authorList>
            <person name="Khan H."/>
            <person name="Chung E.J."/>
            <person name="Chung Y.R."/>
        </authorList>
    </citation>
    <scope>NUCLEOTIDE SEQUENCE [LARGE SCALE GENOMIC DNA]</scope>
    <source>
        <strain evidence="13 14">YC6258</strain>
    </source>
</reference>
<evidence type="ECO:0000256" key="2">
    <source>
        <dbReference type="ARBA" id="ARBA00009477"/>
    </source>
</evidence>
<dbReference type="InterPro" id="IPR058982">
    <property type="entry name" value="Beta-barrel_AprE"/>
</dbReference>
<feature type="transmembrane region" description="Helical" evidence="9">
    <location>
        <begin position="48"/>
        <end position="66"/>
    </location>
</feature>